<feature type="signal peptide" evidence="1">
    <location>
        <begin position="1"/>
        <end position="19"/>
    </location>
</feature>
<organism evidence="3">
    <name type="scientific">Micromonas pusilla (strain CCMP1545)</name>
    <name type="common">Picoplanktonic green alga</name>
    <dbReference type="NCBI Taxonomy" id="564608"/>
    <lineage>
        <taxon>Eukaryota</taxon>
        <taxon>Viridiplantae</taxon>
        <taxon>Chlorophyta</taxon>
        <taxon>Mamiellophyceae</taxon>
        <taxon>Mamiellales</taxon>
        <taxon>Mamiellaceae</taxon>
        <taxon>Micromonas</taxon>
    </lineage>
</organism>
<sequence length="397" mass="41772">MQIKLVLVFTAVLFQLGNAHGGVHVISELTDPAFLLAGAVVAEDAVVYIAGNGVAAVNVSNPTQPELLVSLRHPLLFGCGGLHIYRSADEGNLRLAVTCSSTDTLMLIDVENPRELKVLGTISDFVVLSRAADVVVKGNLAFVAVPGAASVVSFDITSEASPVHLSSIKLSGADSVSLLDDAHLVVASERGRRVSTLSFSPHGVLFKIGSIKDERFDGVISILKHGTLYLDFTFVISAANGGTFAVLNTTSQSRPSIVTAMQASVRLARPAATLKNEGKYDELGVSYIDAGWAPYGHKSILGATGMVLIENLIYIVGNTAGTISVMDVSDPSKPRIIRELNDARLIGAANICAANYDQESISLDGVLQILVAAVPSTGKLVLLKDTVERLSIQSAEL</sequence>
<reference evidence="2 3" key="1">
    <citation type="journal article" date="2009" name="Science">
        <title>Green evolution and dynamic adaptations revealed by genomes of the marine picoeukaryotes Micromonas.</title>
        <authorList>
            <person name="Worden A.Z."/>
            <person name="Lee J.H."/>
            <person name="Mock T."/>
            <person name="Rouze P."/>
            <person name="Simmons M.P."/>
            <person name="Aerts A.L."/>
            <person name="Allen A.E."/>
            <person name="Cuvelier M.L."/>
            <person name="Derelle E."/>
            <person name="Everett M.V."/>
            <person name="Foulon E."/>
            <person name="Grimwood J."/>
            <person name="Gundlach H."/>
            <person name="Henrissat B."/>
            <person name="Napoli C."/>
            <person name="McDonald S.M."/>
            <person name="Parker M.S."/>
            <person name="Rombauts S."/>
            <person name="Salamov A."/>
            <person name="Von Dassow P."/>
            <person name="Badger J.H."/>
            <person name="Coutinho P.M."/>
            <person name="Demir E."/>
            <person name="Dubchak I."/>
            <person name="Gentemann C."/>
            <person name="Eikrem W."/>
            <person name="Gready J.E."/>
            <person name="John U."/>
            <person name="Lanier W."/>
            <person name="Lindquist E.A."/>
            <person name="Lucas S."/>
            <person name="Mayer K.F."/>
            <person name="Moreau H."/>
            <person name="Not F."/>
            <person name="Otillar R."/>
            <person name="Panaud O."/>
            <person name="Pangilinan J."/>
            <person name="Paulsen I."/>
            <person name="Piegu B."/>
            <person name="Poliakov A."/>
            <person name="Robbens S."/>
            <person name="Schmutz J."/>
            <person name="Toulza E."/>
            <person name="Wyss T."/>
            <person name="Zelensky A."/>
            <person name="Zhou K."/>
            <person name="Armbrust E.V."/>
            <person name="Bhattacharya D."/>
            <person name="Goodenough U.W."/>
            <person name="Van de Peer Y."/>
            <person name="Grigoriev I.V."/>
        </authorList>
    </citation>
    <scope>NUCLEOTIDE SEQUENCE [LARGE SCALE GENOMIC DNA]</scope>
    <source>
        <strain evidence="2 3">CCMP1545</strain>
    </source>
</reference>
<protein>
    <submittedName>
        <fullName evidence="2">Predicted protein</fullName>
    </submittedName>
</protein>
<dbReference type="AlphaFoldDB" id="C1MLL4"/>
<accession>C1MLL4</accession>
<evidence type="ECO:0000256" key="1">
    <source>
        <dbReference type="SAM" id="SignalP"/>
    </source>
</evidence>
<dbReference type="OrthoDB" id="430120at2759"/>
<dbReference type="RefSeq" id="XP_003056585.1">
    <property type="nucleotide sequence ID" value="XM_003056539.1"/>
</dbReference>
<dbReference type="InterPro" id="IPR011044">
    <property type="entry name" value="Quino_amine_DH_bsu"/>
</dbReference>
<keyword evidence="1" id="KW-0732">Signal</keyword>
<proteinExistence type="predicted"/>
<dbReference type="InterPro" id="IPR013211">
    <property type="entry name" value="LVIVD"/>
</dbReference>
<dbReference type="Proteomes" id="UP000001876">
    <property type="component" value="Unassembled WGS sequence"/>
</dbReference>
<dbReference type="EMBL" id="GG663736">
    <property type="protein sequence ID" value="EEH59961.1"/>
    <property type="molecule type" value="Genomic_DNA"/>
</dbReference>
<gene>
    <name evidence="2" type="ORF">MICPUCDRAFT_55756</name>
</gene>
<feature type="chain" id="PRO_5002911982" evidence="1">
    <location>
        <begin position="20"/>
        <end position="397"/>
    </location>
</feature>
<dbReference type="SUPFAM" id="SSF50969">
    <property type="entry name" value="YVTN repeat-like/Quinoprotein amine dehydrogenase"/>
    <property type="match status" value="1"/>
</dbReference>
<dbReference type="Pfam" id="PF08309">
    <property type="entry name" value="LVIVD"/>
    <property type="match status" value="3"/>
</dbReference>
<dbReference type="KEGG" id="mpp:MICPUCDRAFT_55756"/>
<keyword evidence="3" id="KW-1185">Reference proteome</keyword>
<evidence type="ECO:0000313" key="2">
    <source>
        <dbReference type="EMBL" id="EEH59961.1"/>
    </source>
</evidence>
<dbReference type="GeneID" id="9681601"/>
<name>C1MLL4_MICPC</name>
<evidence type="ECO:0000313" key="3">
    <source>
        <dbReference type="Proteomes" id="UP000001876"/>
    </source>
</evidence>